<organism evidence="2 3">
    <name type="scientific">Liparis tanakae</name>
    <name type="common">Tanaka's snailfish</name>
    <dbReference type="NCBI Taxonomy" id="230148"/>
    <lineage>
        <taxon>Eukaryota</taxon>
        <taxon>Metazoa</taxon>
        <taxon>Chordata</taxon>
        <taxon>Craniata</taxon>
        <taxon>Vertebrata</taxon>
        <taxon>Euteleostomi</taxon>
        <taxon>Actinopterygii</taxon>
        <taxon>Neopterygii</taxon>
        <taxon>Teleostei</taxon>
        <taxon>Neoteleostei</taxon>
        <taxon>Acanthomorphata</taxon>
        <taxon>Eupercaria</taxon>
        <taxon>Perciformes</taxon>
        <taxon>Cottioidei</taxon>
        <taxon>Cottales</taxon>
        <taxon>Liparidae</taxon>
        <taxon>Liparis</taxon>
    </lineage>
</organism>
<evidence type="ECO:0000313" key="2">
    <source>
        <dbReference type="EMBL" id="TNN23236.1"/>
    </source>
</evidence>
<name>A0A4Z2E2U6_9TELE</name>
<feature type="chain" id="PRO_5021365787" evidence="1">
    <location>
        <begin position="39"/>
        <end position="92"/>
    </location>
</feature>
<comment type="caution">
    <text evidence="2">The sequence shown here is derived from an EMBL/GenBank/DDBJ whole genome shotgun (WGS) entry which is preliminary data.</text>
</comment>
<feature type="signal peptide" evidence="1">
    <location>
        <begin position="1"/>
        <end position="38"/>
    </location>
</feature>
<dbReference type="AlphaFoldDB" id="A0A4Z2E2U6"/>
<dbReference type="Proteomes" id="UP000314294">
    <property type="component" value="Unassembled WGS sequence"/>
</dbReference>
<dbReference type="EMBL" id="SRLO01019241">
    <property type="protein sequence ID" value="TNN23236.1"/>
    <property type="molecule type" value="Genomic_DNA"/>
</dbReference>
<protein>
    <submittedName>
        <fullName evidence="2">NT-3 growth factor receptor</fullName>
    </submittedName>
</protein>
<dbReference type="OrthoDB" id="3256376at2759"/>
<evidence type="ECO:0000256" key="1">
    <source>
        <dbReference type="SAM" id="SignalP"/>
    </source>
</evidence>
<keyword evidence="2" id="KW-0675">Receptor</keyword>
<sequence>MAAFGASCGASGVRGPAGVRARLQVVLVLLALCGRYLGSLLDCPSTCACSPTEIYCNKSDSSKFFPLSFQGTGSTGNSTGSIEDLFQNISSM</sequence>
<accession>A0A4Z2E2U6</accession>
<gene>
    <name evidence="2" type="primary">NTRK3_3</name>
    <name evidence="2" type="ORF">EYF80_066645</name>
</gene>
<keyword evidence="3" id="KW-1185">Reference proteome</keyword>
<reference evidence="2 3" key="1">
    <citation type="submission" date="2019-03" db="EMBL/GenBank/DDBJ databases">
        <title>First draft genome of Liparis tanakae, snailfish: a comprehensive survey of snailfish specific genes.</title>
        <authorList>
            <person name="Kim W."/>
            <person name="Song I."/>
            <person name="Jeong J.-H."/>
            <person name="Kim D."/>
            <person name="Kim S."/>
            <person name="Ryu S."/>
            <person name="Song J.Y."/>
            <person name="Lee S.K."/>
        </authorList>
    </citation>
    <scope>NUCLEOTIDE SEQUENCE [LARGE SCALE GENOMIC DNA]</scope>
    <source>
        <tissue evidence="2">Muscle</tissue>
    </source>
</reference>
<proteinExistence type="predicted"/>
<evidence type="ECO:0000313" key="3">
    <source>
        <dbReference type="Proteomes" id="UP000314294"/>
    </source>
</evidence>
<keyword evidence="1" id="KW-0732">Signal</keyword>